<evidence type="ECO:0000256" key="1">
    <source>
        <dbReference type="ARBA" id="ARBA00004141"/>
    </source>
</evidence>
<feature type="transmembrane region" description="Helical" evidence="4">
    <location>
        <begin position="266"/>
        <end position="289"/>
    </location>
</feature>
<name>A0A164T5Z3_9AGAM</name>
<feature type="transmembrane region" description="Helical" evidence="4">
    <location>
        <begin position="181"/>
        <end position="205"/>
    </location>
</feature>
<feature type="compositionally biased region" description="Basic and acidic residues" evidence="3">
    <location>
        <begin position="453"/>
        <end position="473"/>
    </location>
</feature>
<evidence type="ECO:0000313" key="6">
    <source>
        <dbReference type="Proteomes" id="UP000076722"/>
    </source>
</evidence>
<evidence type="ECO:0000256" key="4">
    <source>
        <dbReference type="SAM" id="Phobius"/>
    </source>
</evidence>
<feature type="transmembrane region" description="Helical" evidence="4">
    <location>
        <begin position="90"/>
        <end position="113"/>
    </location>
</feature>
<dbReference type="InterPro" id="IPR050327">
    <property type="entry name" value="Proton-linked_MCT"/>
</dbReference>
<feature type="region of interest" description="Disordered" evidence="3">
    <location>
        <begin position="450"/>
        <end position="483"/>
    </location>
</feature>
<dbReference type="Pfam" id="PF07690">
    <property type="entry name" value="MFS_1"/>
    <property type="match status" value="1"/>
</dbReference>
<dbReference type="InterPro" id="IPR011701">
    <property type="entry name" value="MFS"/>
</dbReference>
<dbReference type="PANTHER" id="PTHR11360">
    <property type="entry name" value="MONOCARBOXYLATE TRANSPORTER"/>
    <property type="match status" value="1"/>
</dbReference>
<feature type="transmembrane region" description="Helical" evidence="4">
    <location>
        <begin position="332"/>
        <end position="351"/>
    </location>
</feature>
<dbReference type="SUPFAM" id="SSF103473">
    <property type="entry name" value="MFS general substrate transporter"/>
    <property type="match status" value="1"/>
</dbReference>
<feature type="transmembrane region" description="Helical" evidence="4">
    <location>
        <begin position="144"/>
        <end position="169"/>
    </location>
</feature>
<dbReference type="PANTHER" id="PTHR11360:SF234">
    <property type="entry name" value="MFS-TYPE TRANSPORTER DBAD-RELATED"/>
    <property type="match status" value="1"/>
</dbReference>
<protein>
    <submittedName>
        <fullName evidence="5">MFS general substrate transporter</fullName>
    </submittedName>
</protein>
<dbReference type="EMBL" id="KV419411">
    <property type="protein sequence ID" value="KZS92109.1"/>
    <property type="molecule type" value="Genomic_DNA"/>
</dbReference>
<comment type="subcellular location">
    <subcellularLocation>
        <location evidence="1">Membrane</location>
        <topology evidence="1">Multi-pass membrane protein</topology>
    </subcellularLocation>
</comment>
<dbReference type="Proteomes" id="UP000076722">
    <property type="component" value="Unassembled WGS sequence"/>
</dbReference>
<dbReference type="Gene3D" id="1.20.1250.20">
    <property type="entry name" value="MFS general substrate transporter like domains"/>
    <property type="match status" value="2"/>
</dbReference>
<reference evidence="5 6" key="1">
    <citation type="journal article" date="2016" name="Mol. Biol. Evol.">
        <title>Comparative Genomics of Early-Diverging Mushroom-Forming Fungi Provides Insights into the Origins of Lignocellulose Decay Capabilities.</title>
        <authorList>
            <person name="Nagy L.G."/>
            <person name="Riley R."/>
            <person name="Tritt A."/>
            <person name="Adam C."/>
            <person name="Daum C."/>
            <person name="Floudas D."/>
            <person name="Sun H."/>
            <person name="Yadav J.S."/>
            <person name="Pangilinan J."/>
            <person name="Larsson K.H."/>
            <person name="Matsuura K."/>
            <person name="Barry K."/>
            <person name="Labutti K."/>
            <person name="Kuo R."/>
            <person name="Ohm R.A."/>
            <person name="Bhattacharya S.S."/>
            <person name="Shirouzu T."/>
            <person name="Yoshinaga Y."/>
            <person name="Martin F.M."/>
            <person name="Grigoriev I.V."/>
            <person name="Hibbett D.S."/>
        </authorList>
    </citation>
    <scope>NUCLEOTIDE SEQUENCE [LARGE SCALE GENOMIC DNA]</scope>
    <source>
        <strain evidence="5 6">HHB9708</strain>
    </source>
</reference>
<organism evidence="5 6">
    <name type="scientific">Sistotremastrum niveocremeum HHB9708</name>
    <dbReference type="NCBI Taxonomy" id="1314777"/>
    <lineage>
        <taxon>Eukaryota</taxon>
        <taxon>Fungi</taxon>
        <taxon>Dikarya</taxon>
        <taxon>Basidiomycota</taxon>
        <taxon>Agaricomycotina</taxon>
        <taxon>Agaricomycetes</taxon>
        <taxon>Sistotremastrales</taxon>
        <taxon>Sistotremastraceae</taxon>
        <taxon>Sertulicium</taxon>
        <taxon>Sertulicium niveocremeum</taxon>
    </lineage>
</organism>
<keyword evidence="6" id="KW-1185">Reference proteome</keyword>
<keyword evidence="4" id="KW-0472">Membrane</keyword>
<comment type="similarity">
    <text evidence="2">Belongs to the major facilitator superfamily. Monocarboxylate porter (TC 2.A.1.13) family.</text>
</comment>
<sequence>MTELPAMSKTPALERNATLVSLDKNQLVLEKQEIEVEEVQVQDEEGGLHGWMTVAGGWCAQFVGIGHANAFGVYEDFYKENYLSNESSSAIAWIGSTQLAMLFGMGLIAGPLFDKGHFRTLVYSSAALYILCNFLLSITKPHHFYQVFLSQGIGMGLAMGMMYVPTFGLIGHHFHTRRRAFAMGIASTGSAIGGIVHPIMLNNLINAGGNAFGSGGTEGTFGRAIRINAGMNAGLLGLCILLMRTKKVTGGVKPKVNMGAFFREPEYILVTFGCFLATFGLFFPVVYVQLFSATKGISQSLSFYTLSILNAASTLGRTFPNLLADRIGSLNMLIPITSGLGALVLGYLGVASLASDAVVTVIFGFFSGGFISLMIPTVASLAKHQGEIGARIGITSAVAGISCLAGPPINGALLTGTFKWSRPIIFSGVCTLGGAALLILARAWQAHTRRHSHELQTRSKEEKEELESGRDGRGSSGASTVALPITSTVGISVKEEGEKPALT</sequence>
<feature type="transmembrane region" description="Helical" evidence="4">
    <location>
        <begin position="357"/>
        <end position="382"/>
    </location>
</feature>
<dbReference type="GO" id="GO:0016020">
    <property type="term" value="C:membrane"/>
    <property type="evidence" value="ECO:0007669"/>
    <property type="project" value="UniProtKB-SubCell"/>
</dbReference>
<feature type="transmembrane region" description="Helical" evidence="4">
    <location>
        <begin position="394"/>
        <end position="418"/>
    </location>
</feature>
<dbReference type="GO" id="GO:0022857">
    <property type="term" value="F:transmembrane transporter activity"/>
    <property type="evidence" value="ECO:0007669"/>
    <property type="project" value="InterPro"/>
</dbReference>
<feature type="transmembrane region" description="Helical" evidence="4">
    <location>
        <begin position="120"/>
        <end position="138"/>
    </location>
</feature>
<gene>
    <name evidence="5" type="ORF">SISNIDRAFT_455861</name>
</gene>
<dbReference type="InterPro" id="IPR036259">
    <property type="entry name" value="MFS_trans_sf"/>
</dbReference>
<dbReference type="OrthoDB" id="6499973at2759"/>
<evidence type="ECO:0000256" key="2">
    <source>
        <dbReference type="ARBA" id="ARBA00006727"/>
    </source>
</evidence>
<accession>A0A164T5Z3</accession>
<feature type="transmembrane region" description="Helical" evidence="4">
    <location>
        <begin position="301"/>
        <end position="320"/>
    </location>
</feature>
<dbReference type="AlphaFoldDB" id="A0A164T5Z3"/>
<feature type="transmembrane region" description="Helical" evidence="4">
    <location>
        <begin position="225"/>
        <end position="245"/>
    </location>
</feature>
<proteinExistence type="inferred from homology"/>
<keyword evidence="4" id="KW-0812">Transmembrane</keyword>
<keyword evidence="4" id="KW-1133">Transmembrane helix</keyword>
<evidence type="ECO:0000256" key="3">
    <source>
        <dbReference type="SAM" id="MobiDB-lite"/>
    </source>
</evidence>
<feature type="transmembrane region" description="Helical" evidence="4">
    <location>
        <begin position="424"/>
        <end position="444"/>
    </location>
</feature>
<evidence type="ECO:0000313" key="5">
    <source>
        <dbReference type="EMBL" id="KZS92109.1"/>
    </source>
</evidence>